<evidence type="ECO:0000256" key="2">
    <source>
        <dbReference type="ARBA" id="ARBA00007424"/>
    </source>
</evidence>
<evidence type="ECO:0000256" key="3">
    <source>
        <dbReference type="ARBA" id="ARBA00012664"/>
    </source>
</evidence>
<dbReference type="InterPro" id="IPR034964">
    <property type="entry name" value="LS"/>
</dbReference>
<dbReference type="NCBIfam" id="TIGR00114">
    <property type="entry name" value="lumazine-synth"/>
    <property type="match status" value="1"/>
</dbReference>
<comment type="pathway">
    <text evidence="1 7">Cofactor biosynthesis; riboflavin biosynthesis; riboflavin from 2-hydroxy-3-oxobutyl phosphate and 5-amino-6-(D-ribitylamino)uracil: step 1/2.</text>
</comment>
<evidence type="ECO:0000313" key="8">
    <source>
        <dbReference type="EMBL" id="PTL86587.1"/>
    </source>
</evidence>
<keyword evidence="4 7" id="KW-0686">Riboflavin biosynthesis</keyword>
<dbReference type="AlphaFoldDB" id="A0A2T4VXT5"/>
<dbReference type="GO" id="GO:0000906">
    <property type="term" value="F:6,7-dimethyl-8-ribityllumazine synthase activity"/>
    <property type="evidence" value="ECO:0007669"/>
    <property type="project" value="UniProtKB-UniRule"/>
</dbReference>
<comment type="function">
    <text evidence="7">Catalyzes the formation of 6,7-dimethyl-8-ribityllumazine by condensation of 5-amino-6-(D-ribitylamino)uracil with 3,4-dihydroxy-2-butanone 4-phosphate. This is the penultimate step in the biosynthesis of riboflavin.</text>
</comment>
<dbReference type="PANTHER" id="PTHR21058:SF0">
    <property type="entry name" value="6,7-DIMETHYL-8-RIBITYLLUMAZINE SYNTHASE"/>
    <property type="match status" value="1"/>
</dbReference>
<dbReference type="CDD" id="cd09209">
    <property type="entry name" value="Lumazine_synthase-I"/>
    <property type="match status" value="1"/>
</dbReference>
<proteinExistence type="inferred from homology"/>
<dbReference type="UniPathway" id="UPA00275">
    <property type="reaction ID" value="UER00404"/>
</dbReference>
<dbReference type="GO" id="GO:0005829">
    <property type="term" value="C:cytosol"/>
    <property type="evidence" value="ECO:0007669"/>
    <property type="project" value="TreeGrafter"/>
</dbReference>
<feature type="active site" description="Proton donor" evidence="7">
    <location>
        <position position="83"/>
    </location>
</feature>
<evidence type="ECO:0000256" key="5">
    <source>
        <dbReference type="ARBA" id="ARBA00022679"/>
    </source>
</evidence>
<feature type="binding site" evidence="7">
    <location>
        <position position="122"/>
    </location>
    <ligand>
        <name>(2S)-2-hydroxy-3-oxobutyl phosphate</name>
        <dbReference type="ChEBI" id="CHEBI:58830"/>
    </ligand>
</feature>
<feature type="binding site" evidence="7">
    <location>
        <begin position="46"/>
        <end position="48"/>
    </location>
    <ligand>
        <name>5-amino-6-(D-ribitylamino)uracil</name>
        <dbReference type="ChEBI" id="CHEBI:15934"/>
    </ligand>
</feature>
<feature type="binding site" evidence="7">
    <location>
        <begin position="75"/>
        <end position="77"/>
    </location>
    <ligand>
        <name>5-amino-6-(D-ribitylamino)uracil</name>
        <dbReference type="ChEBI" id="CHEBI:15934"/>
    </ligand>
</feature>
<evidence type="ECO:0000313" key="9">
    <source>
        <dbReference type="Proteomes" id="UP000240811"/>
    </source>
</evidence>
<dbReference type="InterPro" id="IPR036467">
    <property type="entry name" value="LS/RS_sf"/>
</dbReference>
<dbReference type="SUPFAM" id="SSF52121">
    <property type="entry name" value="Lumazine synthase"/>
    <property type="match status" value="1"/>
</dbReference>
<evidence type="ECO:0000256" key="4">
    <source>
        <dbReference type="ARBA" id="ARBA00022619"/>
    </source>
</evidence>
<accession>A0A2T4VXT5</accession>
<dbReference type="PANTHER" id="PTHR21058">
    <property type="entry name" value="6,7-DIMETHYL-8-RIBITYLLUMAZINE SYNTHASE DMRL SYNTHASE LUMAZINE SYNTHASE"/>
    <property type="match status" value="1"/>
</dbReference>
<comment type="catalytic activity">
    <reaction evidence="6 7">
        <text>(2S)-2-hydroxy-3-oxobutyl phosphate + 5-amino-6-(D-ribitylamino)uracil = 6,7-dimethyl-8-(1-D-ribityl)lumazine + phosphate + 2 H2O + H(+)</text>
        <dbReference type="Rhea" id="RHEA:26152"/>
        <dbReference type="ChEBI" id="CHEBI:15377"/>
        <dbReference type="ChEBI" id="CHEBI:15378"/>
        <dbReference type="ChEBI" id="CHEBI:15934"/>
        <dbReference type="ChEBI" id="CHEBI:43474"/>
        <dbReference type="ChEBI" id="CHEBI:58201"/>
        <dbReference type="ChEBI" id="CHEBI:58830"/>
        <dbReference type="EC" id="2.5.1.78"/>
    </reaction>
</comment>
<gene>
    <name evidence="7 8" type="primary">ribH</name>
    <name evidence="8" type="ORF">C4617_01855</name>
</gene>
<protein>
    <recommendedName>
        <fullName evidence="3 7">6,7-dimethyl-8-ribityllumazine synthase</fullName>
        <shortName evidence="7">DMRL synthase</shortName>
        <shortName evidence="7">LS</shortName>
        <shortName evidence="7">Lumazine synthase</shortName>
        <ecNumber evidence="3 7">2.5.1.78</ecNumber>
    </recommendedName>
</protein>
<dbReference type="HAMAP" id="MF_00178">
    <property type="entry name" value="Lumazine_synth"/>
    <property type="match status" value="1"/>
</dbReference>
<reference evidence="9" key="1">
    <citation type="submission" date="2018-02" db="EMBL/GenBank/DDBJ databases">
        <title>Genome sequence of Candidatus Liberibacter europaeus.</title>
        <authorList>
            <person name="Frampton R.A."/>
            <person name="Thompson S.M."/>
            <person name="David C."/>
            <person name="Addison S.M."/>
            <person name="Smith G.R."/>
        </authorList>
    </citation>
    <scope>NUCLEOTIDE SEQUENCE [LARGE SCALE GENOMIC DNA]</scope>
</reference>
<dbReference type="Pfam" id="PF00885">
    <property type="entry name" value="DMRL_synthase"/>
    <property type="match status" value="1"/>
</dbReference>
<evidence type="ECO:0000256" key="1">
    <source>
        <dbReference type="ARBA" id="ARBA00004917"/>
    </source>
</evidence>
<organism evidence="8 9">
    <name type="scientific">Candidatus Liberibacter europaeus</name>
    <dbReference type="NCBI Taxonomy" id="744859"/>
    <lineage>
        <taxon>Bacteria</taxon>
        <taxon>Pseudomonadati</taxon>
        <taxon>Pseudomonadota</taxon>
        <taxon>Alphaproteobacteria</taxon>
        <taxon>Hyphomicrobiales</taxon>
        <taxon>Rhizobiaceae</taxon>
        <taxon>Liberibacter</taxon>
    </lineage>
</organism>
<feature type="binding site" evidence="7">
    <location>
        <position position="108"/>
    </location>
    <ligand>
        <name>5-amino-6-(D-ribitylamino)uracil</name>
        <dbReference type="ChEBI" id="CHEBI:15934"/>
    </ligand>
</feature>
<dbReference type="GO" id="GO:0009349">
    <property type="term" value="C:riboflavin synthase complex"/>
    <property type="evidence" value="ECO:0007669"/>
    <property type="project" value="UniProtKB-UniRule"/>
</dbReference>
<evidence type="ECO:0000256" key="6">
    <source>
        <dbReference type="ARBA" id="ARBA00048785"/>
    </source>
</evidence>
<evidence type="ECO:0000256" key="7">
    <source>
        <dbReference type="HAMAP-Rule" id="MF_00178"/>
    </source>
</evidence>
<dbReference type="Proteomes" id="UP000240811">
    <property type="component" value="Unassembled WGS sequence"/>
</dbReference>
<dbReference type="GO" id="GO:0009231">
    <property type="term" value="P:riboflavin biosynthetic process"/>
    <property type="evidence" value="ECO:0007669"/>
    <property type="project" value="UniProtKB-UniRule"/>
</dbReference>
<comment type="caution">
    <text evidence="8">The sequence shown here is derived from an EMBL/GenBank/DDBJ whole genome shotgun (WGS) entry which is preliminary data.</text>
</comment>
<name>A0A2T4VXT5_9HYPH</name>
<keyword evidence="5 7" id="KW-0808">Transferase</keyword>
<dbReference type="EMBL" id="PSQJ01000002">
    <property type="protein sequence ID" value="PTL86587.1"/>
    <property type="molecule type" value="Genomic_DNA"/>
</dbReference>
<feature type="binding site" evidence="7">
    <location>
        <position position="15"/>
    </location>
    <ligand>
        <name>5-amino-6-(D-ribitylamino)uracil</name>
        <dbReference type="ChEBI" id="CHEBI:15934"/>
    </ligand>
</feature>
<sequence length="150" mass="16421">MGEIIPHILVIEARFYDNFSCMLLEGCTSVLKEKGVSWDLFETPGALEIPVAVSMAINTSRKGNKIYDGAVVLGVVIRGETSHCDIIAQEVTHGLVDISIRYCFPIGNGIVVVDNEQQAYDRSSSDKLNRGGFAANAVLKMIELKNKLFT</sequence>
<dbReference type="Gene3D" id="3.40.50.960">
    <property type="entry name" value="Lumazine/riboflavin synthase"/>
    <property type="match status" value="1"/>
</dbReference>
<feature type="binding site" evidence="7">
    <location>
        <begin position="80"/>
        <end position="81"/>
    </location>
    <ligand>
        <name>(2S)-2-hydroxy-3-oxobutyl phosphate</name>
        <dbReference type="ChEBI" id="CHEBI:58830"/>
    </ligand>
</feature>
<dbReference type="InterPro" id="IPR002180">
    <property type="entry name" value="LS/RS"/>
</dbReference>
<dbReference type="EC" id="2.5.1.78" evidence="3 7"/>
<comment type="similarity">
    <text evidence="2 7">Belongs to the DMRL synthase family.</text>
</comment>